<evidence type="ECO:0000256" key="1">
    <source>
        <dbReference type="ARBA" id="ARBA00004141"/>
    </source>
</evidence>
<keyword evidence="7" id="KW-0460">Magnesium</keyword>
<dbReference type="SUPFAM" id="SSF81665">
    <property type="entry name" value="Calcium ATPase, transmembrane domain M"/>
    <property type="match status" value="1"/>
</dbReference>
<dbReference type="Gene3D" id="3.40.1110.10">
    <property type="entry name" value="Calcium-transporting ATPase, cytoplasmic domain N"/>
    <property type="match status" value="1"/>
</dbReference>
<dbReference type="InterPro" id="IPR044492">
    <property type="entry name" value="P_typ_ATPase_HD_dom"/>
</dbReference>
<dbReference type="Pfam" id="PF00122">
    <property type="entry name" value="E1-E2_ATPase"/>
    <property type="match status" value="1"/>
</dbReference>
<dbReference type="PANTHER" id="PTHR43079">
    <property type="entry name" value="PROBABLE CADMIUM/ZINC-TRANSPORTING ATPASE HMA1"/>
    <property type="match status" value="1"/>
</dbReference>
<keyword evidence="5 11" id="KW-0547">Nucleotide-binding</keyword>
<dbReference type="InterPro" id="IPR027256">
    <property type="entry name" value="P-typ_ATPase_IB"/>
</dbReference>
<keyword evidence="6 11" id="KW-0067">ATP-binding</keyword>
<evidence type="ECO:0000256" key="7">
    <source>
        <dbReference type="ARBA" id="ARBA00022842"/>
    </source>
</evidence>
<dbReference type="SFLD" id="SFLDG00002">
    <property type="entry name" value="C1.7:_P-type_atpase_like"/>
    <property type="match status" value="1"/>
</dbReference>
<dbReference type="InterPro" id="IPR023214">
    <property type="entry name" value="HAD_sf"/>
</dbReference>
<keyword evidence="3 11" id="KW-0812">Transmembrane</keyword>
<dbReference type="InterPro" id="IPR023299">
    <property type="entry name" value="ATPase_P-typ_cyto_dom_N"/>
</dbReference>
<dbReference type="NCBIfam" id="TIGR01512">
    <property type="entry name" value="ATPase-IB2_Cd"/>
    <property type="match status" value="1"/>
</dbReference>
<evidence type="ECO:0000256" key="2">
    <source>
        <dbReference type="ARBA" id="ARBA00006024"/>
    </source>
</evidence>
<dbReference type="Proteomes" id="UP001596026">
    <property type="component" value="Unassembled WGS sequence"/>
</dbReference>
<keyword evidence="4 11" id="KW-0479">Metal-binding</keyword>
<keyword evidence="14" id="KW-1185">Reference proteome</keyword>
<dbReference type="EMBL" id="JBHSGT010000013">
    <property type="protein sequence ID" value="MFC4709333.1"/>
    <property type="molecule type" value="Genomic_DNA"/>
</dbReference>
<feature type="transmembrane region" description="Helical" evidence="11">
    <location>
        <begin position="181"/>
        <end position="204"/>
    </location>
</feature>
<organism evidence="13 14">
    <name type="scientific">Enterococcus eurekensis</name>
    <dbReference type="NCBI Taxonomy" id="1159753"/>
    <lineage>
        <taxon>Bacteria</taxon>
        <taxon>Bacillati</taxon>
        <taxon>Bacillota</taxon>
        <taxon>Bacilli</taxon>
        <taxon>Lactobacillales</taxon>
        <taxon>Enterococcaceae</taxon>
        <taxon>Enterococcus</taxon>
    </lineage>
</organism>
<comment type="caution">
    <text evidence="13">The sequence shown here is derived from an EMBL/GenBank/DDBJ whole genome shotgun (WGS) entry which is preliminary data.</text>
</comment>
<evidence type="ECO:0000256" key="11">
    <source>
        <dbReference type="RuleBase" id="RU362081"/>
    </source>
</evidence>
<accession>A0ABV9M3U7</accession>
<dbReference type="SUPFAM" id="SSF81653">
    <property type="entry name" value="Calcium ATPase, transduction domain A"/>
    <property type="match status" value="1"/>
</dbReference>
<comment type="similarity">
    <text evidence="2 11">Belongs to the cation transport ATPase (P-type) (TC 3.A.3) family. Type IB subfamily.</text>
</comment>
<sequence>MIFIFSLSHLLEEFTTEKSAREINRLLDRQPKKARKILASGEYQLVETSELVLGDRVAIFKGENIPIDGIILEGASEIDESVINGESVPRLKQPTDEVFGGTLNLGDALEIEVNREQSETVIAKIIALVEEAQNSQTKTESFIQRIENRYVMIIVFGVPLAILLFHFGFDWTWTESIYRGVNLLVVASPCALVASSTPALLSAISNGARHGMLFKGGTYLEALAEMKSIAFDKTGTLTKGEFTVTDTYWASDENEIIPFVLGLEEKSTHPLAQGIVNHWKNDYTSQSLETQEITAMGIQSNYNGDTYYIGKKRGADLDPEALLDWKKQGKTVIYVEKNHQFIGGIALLDTLNNNAKEAVQYFNRQGIHTVMLTGDNCYTAETIAKEAEISEVFSELLPAEKVEHVKKQKEIYGKNAMVGDGVNDAPALATATIGISMGEGTDVAMEVSDVVIMENNLSKLVYTHRLSKKMKRVIKQNILFSVTVIVTLIILNLMQKLTIPLAVIGHEGSTILVILNGLRLLKEEK</sequence>
<dbReference type="InterPro" id="IPR036412">
    <property type="entry name" value="HAD-like_sf"/>
</dbReference>
<evidence type="ECO:0000256" key="6">
    <source>
        <dbReference type="ARBA" id="ARBA00022840"/>
    </source>
</evidence>
<feature type="transmembrane region" description="Helical" evidence="11">
    <location>
        <begin position="478"/>
        <end position="495"/>
    </location>
</feature>
<evidence type="ECO:0000256" key="10">
    <source>
        <dbReference type="ARBA" id="ARBA00023136"/>
    </source>
</evidence>
<gene>
    <name evidence="13" type="ORF">ACFO3L_01560</name>
</gene>
<dbReference type="PANTHER" id="PTHR43079:SF1">
    <property type="entry name" value="CADMIUM_ZINC-TRANSPORTING ATPASE HMA1, CHLOROPLASTIC-RELATED"/>
    <property type="match status" value="1"/>
</dbReference>
<evidence type="ECO:0000256" key="8">
    <source>
        <dbReference type="ARBA" id="ARBA00022967"/>
    </source>
</evidence>
<evidence type="ECO:0000313" key="14">
    <source>
        <dbReference type="Proteomes" id="UP001596026"/>
    </source>
</evidence>
<keyword evidence="8" id="KW-1278">Translocase</keyword>
<dbReference type="PROSITE" id="PS00154">
    <property type="entry name" value="ATPASE_E1_E2"/>
    <property type="match status" value="1"/>
</dbReference>
<dbReference type="NCBIfam" id="TIGR01494">
    <property type="entry name" value="ATPase_P-type"/>
    <property type="match status" value="1"/>
</dbReference>
<feature type="transmembrane region" description="Helical" evidence="11">
    <location>
        <begin position="150"/>
        <end position="169"/>
    </location>
</feature>
<evidence type="ECO:0000256" key="5">
    <source>
        <dbReference type="ARBA" id="ARBA00022741"/>
    </source>
</evidence>
<evidence type="ECO:0000256" key="9">
    <source>
        <dbReference type="ARBA" id="ARBA00022989"/>
    </source>
</evidence>
<dbReference type="NCBIfam" id="TIGR01525">
    <property type="entry name" value="ATPase-IB_hvy"/>
    <property type="match status" value="1"/>
</dbReference>
<feature type="domain" description="P-type ATPase A" evidence="12">
    <location>
        <begin position="30"/>
        <end position="130"/>
    </location>
</feature>
<feature type="transmembrane region" description="Helical" evidence="11">
    <location>
        <begin position="501"/>
        <end position="521"/>
    </location>
</feature>
<dbReference type="SFLD" id="SFLDS00003">
    <property type="entry name" value="Haloacid_Dehalogenase"/>
    <property type="match status" value="1"/>
</dbReference>
<name>A0ABV9M3U7_9ENTE</name>
<evidence type="ECO:0000313" key="13">
    <source>
        <dbReference type="EMBL" id="MFC4709333.1"/>
    </source>
</evidence>
<dbReference type="InterPro" id="IPR023298">
    <property type="entry name" value="ATPase_P-typ_TM_dom_sf"/>
</dbReference>
<evidence type="ECO:0000259" key="12">
    <source>
        <dbReference type="Pfam" id="PF00122"/>
    </source>
</evidence>
<keyword evidence="9 11" id="KW-1133">Transmembrane helix</keyword>
<dbReference type="Gene3D" id="3.40.50.1000">
    <property type="entry name" value="HAD superfamily/HAD-like"/>
    <property type="match status" value="1"/>
</dbReference>
<proteinExistence type="inferred from homology"/>
<dbReference type="InterPro" id="IPR001757">
    <property type="entry name" value="P_typ_ATPase"/>
</dbReference>
<dbReference type="InterPro" id="IPR059000">
    <property type="entry name" value="ATPase_P-type_domA"/>
</dbReference>
<dbReference type="PRINTS" id="PR00119">
    <property type="entry name" value="CATATPASE"/>
</dbReference>
<dbReference type="InterPro" id="IPR051949">
    <property type="entry name" value="Cation_Transport_ATPase"/>
</dbReference>
<comment type="subcellular location">
    <subcellularLocation>
        <location evidence="11">Cell membrane</location>
    </subcellularLocation>
    <subcellularLocation>
        <location evidence="1">Membrane</location>
        <topology evidence="1">Multi-pass membrane protein</topology>
    </subcellularLocation>
</comment>
<keyword evidence="11" id="KW-1003">Cell membrane</keyword>
<dbReference type="SUPFAM" id="SSF56784">
    <property type="entry name" value="HAD-like"/>
    <property type="match status" value="1"/>
</dbReference>
<evidence type="ECO:0000256" key="3">
    <source>
        <dbReference type="ARBA" id="ARBA00022692"/>
    </source>
</evidence>
<dbReference type="PRINTS" id="PR00120">
    <property type="entry name" value="HATPASE"/>
</dbReference>
<dbReference type="Gene3D" id="2.70.150.10">
    <property type="entry name" value="Calcium-transporting ATPase, cytoplasmic transduction domain A"/>
    <property type="match status" value="1"/>
</dbReference>
<reference evidence="14" key="1">
    <citation type="journal article" date="2019" name="Int. J. Syst. Evol. Microbiol.">
        <title>The Global Catalogue of Microorganisms (GCM) 10K type strain sequencing project: providing services to taxonomists for standard genome sequencing and annotation.</title>
        <authorList>
            <consortium name="The Broad Institute Genomics Platform"/>
            <consortium name="The Broad Institute Genome Sequencing Center for Infectious Disease"/>
            <person name="Wu L."/>
            <person name="Ma J."/>
        </authorList>
    </citation>
    <scope>NUCLEOTIDE SEQUENCE [LARGE SCALE GENOMIC DNA]</scope>
    <source>
        <strain evidence="14">CGMCC 1.19061</strain>
    </source>
</reference>
<dbReference type="InterPro" id="IPR008250">
    <property type="entry name" value="ATPase_P-typ_transduc_dom_A_sf"/>
</dbReference>
<dbReference type="RefSeq" id="WP_379963161.1">
    <property type="nucleotide sequence ID" value="NZ_JBHSGT010000013.1"/>
</dbReference>
<keyword evidence="10 11" id="KW-0472">Membrane</keyword>
<dbReference type="Pfam" id="PF00702">
    <property type="entry name" value="Hydrolase"/>
    <property type="match status" value="1"/>
</dbReference>
<protein>
    <submittedName>
        <fullName evidence="13">Heavy metal translocating P-type ATPase</fullName>
    </submittedName>
</protein>
<dbReference type="SFLD" id="SFLDF00027">
    <property type="entry name" value="p-type_atpase"/>
    <property type="match status" value="1"/>
</dbReference>
<evidence type="ECO:0000256" key="4">
    <source>
        <dbReference type="ARBA" id="ARBA00022723"/>
    </source>
</evidence>
<dbReference type="InterPro" id="IPR018303">
    <property type="entry name" value="ATPase_P-typ_P_site"/>
</dbReference>